<gene>
    <name evidence="1" type="ORF">LX64_00976</name>
</gene>
<organism evidence="1 2">
    <name type="scientific">Chitinophaga skermanii</name>
    <dbReference type="NCBI Taxonomy" id="331697"/>
    <lineage>
        <taxon>Bacteria</taxon>
        <taxon>Pseudomonadati</taxon>
        <taxon>Bacteroidota</taxon>
        <taxon>Chitinophagia</taxon>
        <taxon>Chitinophagales</taxon>
        <taxon>Chitinophagaceae</taxon>
        <taxon>Chitinophaga</taxon>
    </lineage>
</organism>
<comment type="caution">
    <text evidence="1">The sequence shown here is derived from an EMBL/GenBank/DDBJ whole genome shotgun (WGS) entry which is preliminary data.</text>
</comment>
<dbReference type="AlphaFoldDB" id="A0A327QWY3"/>
<protein>
    <submittedName>
        <fullName evidence="1">Uncharacterized protein</fullName>
    </submittedName>
</protein>
<accession>A0A327QWY3</accession>
<name>A0A327QWY3_9BACT</name>
<evidence type="ECO:0000313" key="1">
    <source>
        <dbReference type="EMBL" id="RAJ08328.1"/>
    </source>
</evidence>
<sequence length="69" mass="7502">MENTKKVRDLVKPQAVNQNYAGTTEQQNLVVPYCSSGYSTSSSGSSCKSGYSSNLWCTSNPNEGDEILF</sequence>
<dbReference type="OrthoDB" id="9996894at2"/>
<evidence type="ECO:0000313" key="2">
    <source>
        <dbReference type="Proteomes" id="UP000249547"/>
    </source>
</evidence>
<dbReference type="RefSeq" id="WP_111596489.1">
    <property type="nucleotide sequence ID" value="NZ_QLLL01000002.1"/>
</dbReference>
<dbReference type="EMBL" id="QLLL01000002">
    <property type="protein sequence ID" value="RAJ08328.1"/>
    <property type="molecule type" value="Genomic_DNA"/>
</dbReference>
<keyword evidence="2" id="KW-1185">Reference proteome</keyword>
<dbReference type="Proteomes" id="UP000249547">
    <property type="component" value="Unassembled WGS sequence"/>
</dbReference>
<reference evidence="1 2" key="1">
    <citation type="submission" date="2018-06" db="EMBL/GenBank/DDBJ databases">
        <title>Genomic Encyclopedia of Archaeal and Bacterial Type Strains, Phase II (KMG-II): from individual species to whole genera.</title>
        <authorList>
            <person name="Goeker M."/>
        </authorList>
    </citation>
    <scope>NUCLEOTIDE SEQUENCE [LARGE SCALE GENOMIC DNA]</scope>
    <source>
        <strain evidence="1 2">DSM 23857</strain>
    </source>
</reference>
<proteinExistence type="predicted"/>